<proteinExistence type="predicted"/>
<dbReference type="RefSeq" id="WP_377550482.1">
    <property type="nucleotide sequence ID" value="NZ_JBHSBN010000022.1"/>
</dbReference>
<name>A0ABV8KT57_9ACTN</name>
<reference evidence="2" key="1">
    <citation type="journal article" date="2019" name="Int. J. Syst. Evol. Microbiol.">
        <title>The Global Catalogue of Microorganisms (GCM) 10K type strain sequencing project: providing services to taxonomists for standard genome sequencing and annotation.</title>
        <authorList>
            <consortium name="The Broad Institute Genomics Platform"/>
            <consortium name="The Broad Institute Genome Sequencing Center for Infectious Disease"/>
            <person name="Wu L."/>
            <person name="Ma J."/>
        </authorList>
    </citation>
    <scope>NUCLEOTIDE SEQUENCE [LARGE SCALE GENOMIC DNA]</scope>
    <source>
        <strain evidence="2">2902at01</strain>
    </source>
</reference>
<keyword evidence="2" id="KW-1185">Reference proteome</keyword>
<sequence length="162" mass="17998">MNFPVVGIGYDEGAVDSCLNSLGERLVRLAARSDVDARVRVELDSLRRDLDRLRGLLRDRADAPAGATTSVADPAGELDVARRQAVRILARARHTLSAAQAEARQVRDRAYSEAMQARRDFEAALYARRQREIRADEILRHVRIEDLLDESPAGVRTPAQLA</sequence>
<dbReference type="EMBL" id="JBHSBN010000022">
    <property type="protein sequence ID" value="MFC4109283.1"/>
    <property type="molecule type" value="Genomic_DNA"/>
</dbReference>
<protein>
    <submittedName>
        <fullName evidence="1">ATPase</fullName>
    </submittedName>
</protein>
<evidence type="ECO:0000313" key="1">
    <source>
        <dbReference type="EMBL" id="MFC4109283.1"/>
    </source>
</evidence>
<evidence type="ECO:0000313" key="2">
    <source>
        <dbReference type="Proteomes" id="UP001595868"/>
    </source>
</evidence>
<accession>A0ABV8KT57</accession>
<organism evidence="1 2">
    <name type="scientific">Micromonospora zhanjiangensis</name>
    <dbReference type="NCBI Taxonomy" id="1522057"/>
    <lineage>
        <taxon>Bacteria</taxon>
        <taxon>Bacillati</taxon>
        <taxon>Actinomycetota</taxon>
        <taxon>Actinomycetes</taxon>
        <taxon>Micromonosporales</taxon>
        <taxon>Micromonosporaceae</taxon>
        <taxon>Micromonospora</taxon>
    </lineage>
</organism>
<dbReference type="Proteomes" id="UP001595868">
    <property type="component" value="Unassembled WGS sequence"/>
</dbReference>
<comment type="caution">
    <text evidence="1">The sequence shown here is derived from an EMBL/GenBank/DDBJ whole genome shotgun (WGS) entry which is preliminary data.</text>
</comment>
<gene>
    <name evidence="1" type="ORF">ACFOX0_25555</name>
</gene>